<accession>A0A2U3NSS8</accession>
<proteinExistence type="predicted"/>
<reference evidence="1 2" key="1">
    <citation type="submission" date="2017-01" db="EMBL/GenBank/DDBJ databases">
        <authorList>
            <consortium name="Urmite Genomes"/>
        </authorList>
    </citation>
    <scope>NUCLEOTIDE SEQUENCE [LARGE SCALE GENOMIC DNA]</scope>
    <source>
        <strain evidence="1 2">AB57</strain>
    </source>
</reference>
<dbReference type="PANTHER" id="PTHR34853">
    <property type="match status" value="1"/>
</dbReference>
<protein>
    <submittedName>
        <fullName evidence="1">Lipase</fullName>
    </submittedName>
</protein>
<dbReference type="AlphaFoldDB" id="A0A2U3NSS8"/>
<sequence>MKNSSSWTRPGIPTPDRDPFYASPAGLDEIAHGTVLRSRSVQVSFFGRFRRSAASQLMYRSTDSHGRPEAAVTTVVVPHGKDPATCPLLSYQCAIDAVAARCFPSYALRQGAELVGASVQAEFFFITAALSRGWAVSIPDHEGLQGMWGAPYEAGFRVLDGLRAAITDPELGLSSDASMAVWGYSGGGLASGWAAEAAATYAPELNIVGAVMGSPVVDPESVARRLNASPWAGLAALMIASLVHVFPEAKKVVDGHATEDGKALLAEIEGMSTGGAIRRFRNVNIADYVDLSFEELFALPELRHVFEVTRLGQKTPSMPVLLIQGVHDKIVDVADVDRLAQTYTQGGAAVSYHRDPLAEHLLLYPFAVPMSLWWLAERLAKNDRPNSWHTWPALLDARTYAGLPALAAAASQAVKSGFSPGRSLRHRRRKK</sequence>
<keyword evidence="2" id="KW-1185">Reference proteome</keyword>
<dbReference type="PANTHER" id="PTHR34853:SF1">
    <property type="entry name" value="LIPASE 5"/>
    <property type="match status" value="1"/>
</dbReference>
<dbReference type="PIRSF" id="PIRSF029171">
    <property type="entry name" value="Esterase_LipA"/>
    <property type="match status" value="1"/>
</dbReference>
<dbReference type="InterPro" id="IPR029058">
    <property type="entry name" value="AB_hydrolase_fold"/>
</dbReference>
<dbReference type="GO" id="GO:0004806">
    <property type="term" value="F:triacylglycerol lipase activity"/>
    <property type="evidence" value="ECO:0007669"/>
    <property type="project" value="InterPro"/>
</dbReference>
<dbReference type="GO" id="GO:0016042">
    <property type="term" value="P:lipid catabolic process"/>
    <property type="evidence" value="ECO:0007669"/>
    <property type="project" value="InterPro"/>
</dbReference>
<dbReference type="Gene3D" id="1.10.260.130">
    <property type="match status" value="1"/>
</dbReference>
<dbReference type="InterPro" id="IPR005152">
    <property type="entry name" value="Lipase_secreted"/>
</dbReference>
<evidence type="ECO:0000313" key="1">
    <source>
        <dbReference type="EMBL" id="SPM34493.1"/>
    </source>
</evidence>
<dbReference type="SUPFAM" id="SSF53474">
    <property type="entry name" value="alpha/beta-Hydrolases"/>
    <property type="match status" value="1"/>
</dbReference>
<dbReference type="EMBL" id="FUFA01000004">
    <property type="protein sequence ID" value="SPM34493.1"/>
    <property type="molecule type" value="Genomic_DNA"/>
</dbReference>
<name>A0A2U3NSS8_9MYCO</name>
<gene>
    <name evidence="1" type="ORF">MRAB57_2312</name>
</gene>
<dbReference type="Gene3D" id="3.40.50.1820">
    <property type="entry name" value="alpha/beta hydrolase"/>
    <property type="match status" value="1"/>
</dbReference>
<dbReference type="STRING" id="1841860.GCA_900157375_02316"/>
<dbReference type="Pfam" id="PF03583">
    <property type="entry name" value="LIP"/>
    <property type="match status" value="1"/>
</dbReference>
<evidence type="ECO:0000313" key="2">
    <source>
        <dbReference type="Proteomes" id="UP000240988"/>
    </source>
</evidence>
<dbReference type="Proteomes" id="UP000240988">
    <property type="component" value="Unassembled WGS sequence"/>
</dbReference>
<organism evidence="1 2">
    <name type="scientific">Mycobacterium rhizamassiliense</name>
    <dbReference type="NCBI Taxonomy" id="1841860"/>
    <lineage>
        <taxon>Bacteria</taxon>
        <taxon>Bacillati</taxon>
        <taxon>Actinomycetota</taxon>
        <taxon>Actinomycetes</taxon>
        <taxon>Mycobacteriales</taxon>
        <taxon>Mycobacteriaceae</taxon>
        <taxon>Mycobacterium</taxon>
    </lineage>
</organism>